<organism evidence="2">
    <name type="scientific">Eutreptiella gymnastica</name>
    <dbReference type="NCBI Taxonomy" id="73025"/>
    <lineage>
        <taxon>Eukaryota</taxon>
        <taxon>Discoba</taxon>
        <taxon>Euglenozoa</taxon>
        <taxon>Euglenida</taxon>
        <taxon>Spirocuta</taxon>
        <taxon>Euglenophyceae</taxon>
        <taxon>Eutreptiales</taxon>
        <taxon>Eutreptiaceae</taxon>
        <taxon>Eutreptiella</taxon>
    </lineage>
</organism>
<evidence type="ECO:0000313" key="2">
    <source>
        <dbReference type="EMBL" id="CAE0814620.1"/>
    </source>
</evidence>
<dbReference type="EMBL" id="HBJA01073434">
    <property type="protein sequence ID" value="CAE0814620.1"/>
    <property type="molecule type" value="Transcribed_RNA"/>
</dbReference>
<protein>
    <submittedName>
        <fullName evidence="2">Uncharacterized protein</fullName>
    </submittedName>
</protein>
<sequence length="104" mass="11382">MNTMLLKTKISHRTWHTVTPITKCTTEIHGAKIDGTNADCCLGTTIRRTAEVHAGQGNLTLEPAERWQVCLQHGPPGWTGPGPVKPMETTRLFATPPVDDPGRQ</sequence>
<evidence type="ECO:0000256" key="1">
    <source>
        <dbReference type="SAM" id="MobiDB-lite"/>
    </source>
</evidence>
<name>A0A7S4D309_9EUGL</name>
<dbReference type="AlphaFoldDB" id="A0A7S4D309"/>
<feature type="region of interest" description="Disordered" evidence="1">
    <location>
        <begin position="76"/>
        <end position="104"/>
    </location>
</feature>
<gene>
    <name evidence="2" type="ORF">EGYM00163_LOCUS25776</name>
</gene>
<accession>A0A7S4D309</accession>
<proteinExistence type="predicted"/>
<reference evidence="2" key="1">
    <citation type="submission" date="2021-01" db="EMBL/GenBank/DDBJ databases">
        <authorList>
            <person name="Corre E."/>
            <person name="Pelletier E."/>
            <person name="Niang G."/>
            <person name="Scheremetjew M."/>
            <person name="Finn R."/>
            <person name="Kale V."/>
            <person name="Holt S."/>
            <person name="Cochrane G."/>
            <person name="Meng A."/>
            <person name="Brown T."/>
            <person name="Cohen L."/>
        </authorList>
    </citation>
    <scope>NUCLEOTIDE SEQUENCE</scope>
    <source>
        <strain evidence="2">CCMP1594</strain>
    </source>
</reference>